<dbReference type="PROSITE" id="PS00188">
    <property type="entry name" value="BIOTIN"/>
    <property type="match status" value="1"/>
</dbReference>
<dbReference type="SUPFAM" id="SSF51230">
    <property type="entry name" value="Single hybrid motif"/>
    <property type="match status" value="1"/>
</dbReference>
<dbReference type="InterPro" id="IPR050709">
    <property type="entry name" value="Biotin_Carboxyl_Carrier/Decarb"/>
</dbReference>
<dbReference type="PANTHER" id="PTHR45266:SF3">
    <property type="entry name" value="OXALOACETATE DECARBOXYLASE ALPHA CHAIN"/>
    <property type="match status" value="1"/>
</dbReference>
<accession>A0A133NK94</accession>
<keyword evidence="5" id="KW-1185">Reference proteome</keyword>
<gene>
    <name evidence="4" type="ORF">HMPREF3221_02016</name>
</gene>
<dbReference type="Pfam" id="PF00364">
    <property type="entry name" value="Biotin_lipoyl"/>
    <property type="match status" value="1"/>
</dbReference>
<dbReference type="PATRIC" id="fig|851.8.peg.2033"/>
<evidence type="ECO:0000313" key="5">
    <source>
        <dbReference type="Proteomes" id="UP000070401"/>
    </source>
</evidence>
<dbReference type="AlphaFoldDB" id="A0A133NK94"/>
<evidence type="ECO:0000259" key="3">
    <source>
        <dbReference type="PROSITE" id="PS50968"/>
    </source>
</evidence>
<feature type="region of interest" description="Disordered" evidence="2">
    <location>
        <begin position="56"/>
        <end position="80"/>
    </location>
</feature>
<name>A0A133NK94_FUSNU</name>
<evidence type="ECO:0000313" key="4">
    <source>
        <dbReference type="EMBL" id="KXA16708.1"/>
    </source>
</evidence>
<evidence type="ECO:0000256" key="2">
    <source>
        <dbReference type="SAM" id="MobiDB-lite"/>
    </source>
</evidence>
<dbReference type="PANTHER" id="PTHR45266">
    <property type="entry name" value="OXALOACETATE DECARBOXYLASE ALPHA CHAIN"/>
    <property type="match status" value="1"/>
</dbReference>
<comment type="caution">
    <text evidence="4">The sequence shown here is derived from an EMBL/GenBank/DDBJ whole genome shotgun (WGS) entry which is preliminary data.</text>
</comment>
<keyword evidence="1" id="KW-0092">Biotin</keyword>
<dbReference type="InterPro" id="IPR001882">
    <property type="entry name" value="Biotin_BS"/>
</dbReference>
<dbReference type="Gene3D" id="2.40.50.100">
    <property type="match status" value="1"/>
</dbReference>
<organism evidence="4 5">
    <name type="scientific">Fusobacterium nucleatum</name>
    <dbReference type="NCBI Taxonomy" id="851"/>
    <lineage>
        <taxon>Bacteria</taxon>
        <taxon>Fusobacteriati</taxon>
        <taxon>Fusobacteriota</taxon>
        <taxon>Fusobacteriia</taxon>
        <taxon>Fusobacteriales</taxon>
        <taxon>Fusobacteriaceae</taxon>
        <taxon>Fusobacterium</taxon>
    </lineage>
</organism>
<reference evidence="5" key="1">
    <citation type="submission" date="2016-01" db="EMBL/GenBank/DDBJ databases">
        <authorList>
            <person name="Mitreva M."/>
            <person name="Pepin K.H."/>
            <person name="Mihindukulasuriya K.A."/>
            <person name="Fulton R."/>
            <person name="Fronick C."/>
            <person name="O'Laughlin M."/>
            <person name="Miner T."/>
            <person name="Herter B."/>
            <person name="Rosa B.A."/>
            <person name="Cordes M."/>
            <person name="Tomlinson C."/>
            <person name="Wollam A."/>
            <person name="Palsikar V.B."/>
            <person name="Mardis E.R."/>
            <person name="Wilson R.K."/>
        </authorList>
    </citation>
    <scope>NUCLEOTIDE SEQUENCE [LARGE SCALE GENOMIC DNA]</scope>
    <source>
        <strain evidence="5">MJR7757B</strain>
    </source>
</reference>
<dbReference type="InterPro" id="IPR011053">
    <property type="entry name" value="Single_hybrid_motif"/>
</dbReference>
<evidence type="ECO:0000256" key="1">
    <source>
        <dbReference type="ARBA" id="ARBA00023267"/>
    </source>
</evidence>
<dbReference type="EMBL" id="LRPY01000211">
    <property type="protein sequence ID" value="KXA16708.1"/>
    <property type="molecule type" value="Genomic_DNA"/>
</dbReference>
<proteinExistence type="predicted"/>
<dbReference type="PROSITE" id="PS50968">
    <property type="entry name" value="BIOTINYL_LIPOYL"/>
    <property type="match status" value="1"/>
</dbReference>
<dbReference type="Proteomes" id="UP000070401">
    <property type="component" value="Unassembled WGS sequence"/>
</dbReference>
<feature type="domain" description="Lipoyl-binding" evidence="3">
    <location>
        <begin position="64"/>
        <end position="141"/>
    </location>
</feature>
<dbReference type="CDD" id="cd06850">
    <property type="entry name" value="biotinyl_domain"/>
    <property type="match status" value="1"/>
</dbReference>
<sequence length="141" mass="14991">MRKGEKMKYVVTVNGKKFEVEVEKVGGAAKSLSRQPVERAERREAVKAEPVVETKVAPTPVEAAPTATTTGGTTITSPMPGTILDVKVNVGDKVKFGQTLAILEAMKMENDIPATADGEVAEIKVKKGDAVETDSVLIVLK</sequence>
<dbReference type="FunFam" id="2.40.50.100:FF:000003">
    <property type="entry name" value="Acetyl-CoA carboxylase biotin carboxyl carrier protein"/>
    <property type="match status" value="1"/>
</dbReference>
<dbReference type="InterPro" id="IPR000089">
    <property type="entry name" value="Biotin_lipoyl"/>
</dbReference>
<protein>
    <submittedName>
        <fullName evidence="4">Putative glutaconyl-CoA decarboxylase subunit gamma</fullName>
    </submittedName>
</protein>
<dbReference type="STRING" id="1408287.GCA_000493815_01286"/>